<dbReference type="Pfam" id="PF05161">
    <property type="entry name" value="MOFRL"/>
    <property type="match status" value="1"/>
</dbReference>
<dbReference type="Gene3D" id="3.40.50.10180">
    <property type="entry name" value="Glycerate kinase, MOFRL-like N-terminal domain"/>
    <property type="match status" value="1"/>
</dbReference>
<evidence type="ECO:0000313" key="4">
    <source>
        <dbReference type="Proteomes" id="UP000765160"/>
    </source>
</evidence>
<keyword evidence="4" id="KW-1185">Reference proteome</keyword>
<comment type="caution">
    <text evidence="3">The sequence shown here is derived from an EMBL/GenBank/DDBJ whole genome shotgun (WGS) entry which is preliminary data.</text>
</comment>
<dbReference type="PANTHER" id="PTHR12227:SF0">
    <property type="entry name" value="GLYCERATE KINASE"/>
    <property type="match status" value="1"/>
</dbReference>
<evidence type="ECO:0000259" key="1">
    <source>
        <dbReference type="Pfam" id="PF05161"/>
    </source>
</evidence>
<dbReference type="InterPro" id="IPR037035">
    <property type="entry name" value="GK-like_C_sf"/>
</dbReference>
<protein>
    <submittedName>
        <fullName evidence="3">Glycerate kinase</fullName>
    </submittedName>
</protein>
<dbReference type="InterPro" id="IPR025286">
    <property type="entry name" value="MOFRL_assoc_dom"/>
</dbReference>
<dbReference type="Proteomes" id="UP000765160">
    <property type="component" value="Unassembled WGS sequence"/>
</dbReference>
<dbReference type="InterPro" id="IPR038614">
    <property type="entry name" value="GK_N_sf"/>
</dbReference>
<keyword evidence="3" id="KW-0808">Transferase</keyword>
<reference evidence="3 4" key="1">
    <citation type="submission" date="2020-03" db="EMBL/GenBank/DDBJ databases">
        <title>Roseomonas selenitidurans sp. nov. isolated from soil.</title>
        <authorList>
            <person name="Liu H."/>
        </authorList>
    </citation>
    <scope>NUCLEOTIDE SEQUENCE [LARGE SCALE GENOMIC DNA]</scope>
    <source>
        <strain evidence="3 4">JCM 15073</strain>
    </source>
</reference>
<dbReference type="EMBL" id="JAAVTX010000004">
    <property type="protein sequence ID" value="NKE45997.1"/>
    <property type="molecule type" value="Genomic_DNA"/>
</dbReference>
<dbReference type="Pfam" id="PF13660">
    <property type="entry name" value="DUF4147"/>
    <property type="match status" value="1"/>
</dbReference>
<evidence type="ECO:0000313" key="3">
    <source>
        <dbReference type="EMBL" id="NKE45997.1"/>
    </source>
</evidence>
<dbReference type="PANTHER" id="PTHR12227">
    <property type="entry name" value="GLYCERATE KINASE"/>
    <property type="match status" value="1"/>
</dbReference>
<evidence type="ECO:0000259" key="2">
    <source>
        <dbReference type="Pfam" id="PF13660"/>
    </source>
</evidence>
<keyword evidence="3" id="KW-0418">Kinase</keyword>
<organism evidence="3 4">
    <name type="scientific">Falsiroseomonas frigidaquae</name>
    <dbReference type="NCBI Taxonomy" id="487318"/>
    <lineage>
        <taxon>Bacteria</taxon>
        <taxon>Pseudomonadati</taxon>
        <taxon>Pseudomonadota</taxon>
        <taxon>Alphaproteobacteria</taxon>
        <taxon>Acetobacterales</taxon>
        <taxon>Roseomonadaceae</taxon>
        <taxon>Falsiroseomonas</taxon>
    </lineage>
</organism>
<dbReference type="RefSeq" id="WP_168050518.1">
    <property type="nucleotide sequence ID" value="NZ_JAATJR010000004.1"/>
</dbReference>
<name>A0ABX1F118_9PROT</name>
<feature type="domain" description="MOFRL" evidence="1">
    <location>
        <begin position="313"/>
        <end position="424"/>
    </location>
</feature>
<accession>A0ABX1F118</accession>
<proteinExistence type="predicted"/>
<dbReference type="SUPFAM" id="SSF82544">
    <property type="entry name" value="GckA/TtuD-like"/>
    <property type="match status" value="1"/>
</dbReference>
<gene>
    <name evidence="3" type="ORF">HB662_14495</name>
</gene>
<dbReference type="InterPro" id="IPR007835">
    <property type="entry name" value="MOFRL"/>
</dbReference>
<feature type="domain" description="MOFRL-associated" evidence="2">
    <location>
        <begin position="12"/>
        <end position="233"/>
    </location>
</feature>
<dbReference type="InterPro" id="IPR039760">
    <property type="entry name" value="MOFRL_protein"/>
</dbReference>
<sequence>MAWTDAAARAALKDVFAAAVASADPRIVLARHLPDPPAGGRVVVVGAGKSAAVMAAAVEAAWPDQALTGLVVTRYGHGHPTSRIEVLEASHPVPDAAGAAAAERLLQAVGGLTEADLVLFLVSGGGSALTTLPAPGLTLDDLMAVNRALLASGATINEMNCIRRHLSAFSGGRLALAAAPARVVTLAISDVPGDDPAAIASGPTVPDPSSFEQARALVAHYRMDLPAAVVAHLAQAAEETPKPGDPRLGEVDYRFIATPRLALEAAAAKARALGLTPLILGDALEGEAREVGKVLAGIALSARAHGHPLPGPCLLLSGGETTVTIGPEVGGPDRGRGGRNGESLLGCAVALAGAPGIWALMGDTDGIDGSEDNAGAICAPDTLARARAAGLDPRAVLGRHDSYSLFQALDDLLVTGPTLTNVNDLRAVLVA</sequence>
<dbReference type="Gene3D" id="3.40.1480.10">
    <property type="entry name" value="MOFRL domain"/>
    <property type="match status" value="1"/>
</dbReference>
<dbReference type="GO" id="GO:0016301">
    <property type="term" value="F:kinase activity"/>
    <property type="evidence" value="ECO:0007669"/>
    <property type="project" value="UniProtKB-KW"/>
</dbReference>